<dbReference type="Pfam" id="PF13577">
    <property type="entry name" value="SnoaL_4"/>
    <property type="match status" value="1"/>
</dbReference>
<gene>
    <name evidence="2" type="ORF">BT96DRAFT_890059</name>
</gene>
<dbReference type="OrthoDB" id="2533647at2759"/>
<protein>
    <recommendedName>
        <fullName evidence="1">SnoaL-like domain-containing protein</fullName>
    </recommendedName>
</protein>
<dbReference type="Proteomes" id="UP000799118">
    <property type="component" value="Unassembled WGS sequence"/>
</dbReference>
<evidence type="ECO:0000259" key="1">
    <source>
        <dbReference type="Pfam" id="PF13577"/>
    </source>
</evidence>
<name>A0A6A4GVG4_9AGAR</name>
<dbReference type="SUPFAM" id="SSF54427">
    <property type="entry name" value="NTF2-like"/>
    <property type="match status" value="1"/>
</dbReference>
<proteinExistence type="predicted"/>
<dbReference type="Gene3D" id="3.10.450.50">
    <property type="match status" value="1"/>
</dbReference>
<reference evidence="2" key="1">
    <citation type="journal article" date="2019" name="Environ. Microbiol.">
        <title>Fungal ecological strategies reflected in gene transcription - a case study of two litter decomposers.</title>
        <authorList>
            <person name="Barbi F."/>
            <person name="Kohler A."/>
            <person name="Barry K."/>
            <person name="Baskaran P."/>
            <person name="Daum C."/>
            <person name="Fauchery L."/>
            <person name="Ihrmark K."/>
            <person name="Kuo A."/>
            <person name="LaButti K."/>
            <person name="Lipzen A."/>
            <person name="Morin E."/>
            <person name="Grigoriev I.V."/>
            <person name="Henrissat B."/>
            <person name="Lindahl B."/>
            <person name="Martin F."/>
        </authorList>
    </citation>
    <scope>NUCLEOTIDE SEQUENCE</scope>
    <source>
        <strain evidence="2">JB14</strain>
    </source>
</reference>
<evidence type="ECO:0000313" key="3">
    <source>
        <dbReference type="Proteomes" id="UP000799118"/>
    </source>
</evidence>
<organism evidence="2 3">
    <name type="scientific">Gymnopus androsaceus JB14</name>
    <dbReference type="NCBI Taxonomy" id="1447944"/>
    <lineage>
        <taxon>Eukaryota</taxon>
        <taxon>Fungi</taxon>
        <taxon>Dikarya</taxon>
        <taxon>Basidiomycota</taxon>
        <taxon>Agaricomycotina</taxon>
        <taxon>Agaricomycetes</taxon>
        <taxon>Agaricomycetidae</taxon>
        <taxon>Agaricales</taxon>
        <taxon>Marasmiineae</taxon>
        <taxon>Omphalotaceae</taxon>
        <taxon>Gymnopus</taxon>
    </lineage>
</organism>
<dbReference type="AlphaFoldDB" id="A0A6A4GVG4"/>
<dbReference type="EMBL" id="ML769696">
    <property type="protein sequence ID" value="KAE9389466.1"/>
    <property type="molecule type" value="Genomic_DNA"/>
</dbReference>
<accession>A0A6A4GVG4</accession>
<sequence length="232" mass="26901">MTSPIDPQPTVYSHLNGSQQELLDRFAVSEICKGLPLYRDASEWNNFRDLFTENARVWTTWSGGKHVDDFIKVSKEGKAKGNFIMHRECGTLVDLNPATNRAIGKMKATITQRFEYDGVPYDVDCDNETIFFCLKTEKGWKAQWFKVFYIRDKLVMVGPPTPDATEKLAKLFSKESLDKYPEGYQYLAVAQHSLGHSIDMKLPTWRNEYYHKMYKCMGEWLEGKDIKDIDIE</sequence>
<dbReference type="InterPro" id="IPR032710">
    <property type="entry name" value="NTF2-like_dom_sf"/>
</dbReference>
<keyword evidence="3" id="KW-1185">Reference proteome</keyword>
<dbReference type="InterPro" id="IPR037401">
    <property type="entry name" value="SnoaL-like"/>
</dbReference>
<feature type="domain" description="SnoaL-like" evidence="1">
    <location>
        <begin position="20"/>
        <end position="141"/>
    </location>
</feature>
<evidence type="ECO:0000313" key="2">
    <source>
        <dbReference type="EMBL" id="KAE9389466.1"/>
    </source>
</evidence>